<name>A0A3M8DFY0_9BACL</name>
<feature type="domain" description="Gfo/Idh/MocA-like oxidoreductase N-terminal" evidence="2">
    <location>
        <begin position="16"/>
        <end position="133"/>
    </location>
</feature>
<gene>
    <name evidence="4" type="ORF">EDM56_14420</name>
</gene>
<evidence type="ECO:0000313" key="4">
    <source>
        <dbReference type="EMBL" id="RNB86908.1"/>
    </source>
</evidence>
<accession>A0A3M8DFY0</accession>
<dbReference type="InterPro" id="IPR055170">
    <property type="entry name" value="GFO_IDH_MocA-like_dom"/>
</dbReference>
<proteinExistence type="predicted"/>
<dbReference type="SUPFAM" id="SSF55347">
    <property type="entry name" value="Glyceraldehyde-3-phosphate dehydrogenase-like, C-terminal domain"/>
    <property type="match status" value="1"/>
</dbReference>
<dbReference type="PANTHER" id="PTHR43818">
    <property type="entry name" value="BCDNA.GH03377"/>
    <property type="match status" value="1"/>
</dbReference>
<sequence>MTCNQRESVGIMTKPKVGIIGLGAIGFEMLKEFHANPDVEIGAVCDANGERARQVAHEFNIPAAYTAYADLLADPAIESVYIGVPPVYHCEIAVAAFAANKHVLCEKPLANSVGETVQMVEAAGKAGKIHAMNFPLNYTTPVREFARLVDEGYLGELRRVEITLQFPDWPRAWQQNDWIGKREQGGFVRETAPHLLQMIQRVFKELPELQYKHTEYPDDPELCERGIVAHFQMKNGALVILRGGSHTAGEQKVELMAFGTKGVLALTNWDDLYGAQGSEPMTLLTSGGEYAQELISQFAAAMRGEPAELYDFTVGHQVQQLLEELLD</sequence>
<dbReference type="Pfam" id="PF01408">
    <property type="entry name" value="GFO_IDH_MocA"/>
    <property type="match status" value="1"/>
</dbReference>
<dbReference type="GO" id="GO:0016491">
    <property type="term" value="F:oxidoreductase activity"/>
    <property type="evidence" value="ECO:0007669"/>
    <property type="project" value="UniProtKB-KW"/>
</dbReference>
<dbReference type="SUPFAM" id="SSF51735">
    <property type="entry name" value="NAD(P)-binding Rossmann-fold domains"/>
    <property type="match status" value="1"/>
</dbReference>
<dbReference type="InterPro" id="IPR036291">
    <property type="entry name" value="NAD(P)-bd_dom_sf"/>
</dbReference>
<organism evidence="4 5">
    <name type="scientific">Brevibacillus fluminis</name>
    <dbReference type="NCBI Taxonomy" id="511487"/>
    <lineage>
        <taxon>Bacteria</taxon>
        <taxon>Bacillati</taxon>
        <taxon>Bacillota</taxon>
        <taxon>Bacilli</taxon>
        <taxon>Bacillales</taxon>
        <taxon>Paenibacillaceae</taxon>
        <taxon>Brevibacillus</taxon>
    </lineage>
</organism>
<dbReference type="EMBL" id="RHHQ01000012">
    <property type="protein sequence ID" value="RNB86908.1"/>
    <property type="molecule type" value="Genomic_DNA"/>
</dbReference>
<keyword evidence="5" id="KW-1185">Reference proteome</keyword>
<dbReference type="Pfam" id="PF22725">
    <property type="entry name" value="GFO_IDH_MocA_C3"/>
    <property type="match status" value="1"/>
</dbReference>
<protein>
    <submittedName>
        <fullName evidence="4">Gfo/Idh/MocA family oxidoreductase</fullName>
    </submittedName>
</protein>
<reference evidence="4 5" key="1">
    <citation type="submission" date="2018-10" db="EMBL/GenBank/DDBJ databases">
        <title>Phylogenomics of Brevibacillus.</title>
        <authorList>
            <person name="Dunlap C."/>
        </authorList>
    </citation>
    <scope>NUCLEOTIDE SEQUENCE [LARGE SCALE GENOMIC DNA]</scope>
    <source>
        <strain evidence="4 5">JCM 15716</strain>
    </source>
</reference>
<comment type="caution">
    <text evidence="4">The sequence shown here is derived from an EMBL/GenBank/DDBJ whole genome shotgun (WGS) entry which is preliminary data.</text>
</comment>
<dbReference type="InterPro" id="IPR000683">
    <property type="entry name" value="Gfo/Idh/MocA-like_OxRdtase_N"/>
</dbReference>
<dbReference type="Gene3D" id="3.30.360.10">
    <property type="entry name" value="Dihydrodipicolinate Reductase, domain 2"/>
    <property type="match status" value="1"/>
</dbReference>
<dbReference type="OrthoDB" id="9815825at2"/>
<dbReference type="Gene3D" id="3.40.50.720">
    <property type="entry name" value="NAD(P)-binding Rossmann-like Domain"/>
    <property type="match status" value="1"/>
</dbReference>
<dbReference type="Proteomes" id="UP000271031">
    <property type="component" value="Unassembled WGS sequence"/>
</dbReference>
<feature type="domain" description="GFO/IDH/MocA-like oxidoreductase" evidence="3">
    <location>
        <begin position="143"/>
        <end position="264"/>
    </location>
</feature>
<dbReference type="AlphaFoldDB" id="A0A3M8DFY0"/>
<dbReference type="InterPro" id="IPR050463">
    <property type="entry name" value="Gfo/Idh/MocA_oxidrdct_glycsds"/>
</dbReference>
<dbReference type="PANTHER" id="PTHR43818:SF11">
    <property type="entry name" value="BCDNA.GH03377"/>
    <property type="match status" value="1"/>
</dbReference>
<evidence type="ECO:0000259" key="3">
    <source>
        <dbReference type="Pfam" id="PF22725"/>
    </source>
</evidence>
<evidence type="ECO:0000313" key="5">
    <source>
        <dbReference type="Proteomes" id="UP000271031"/>
    </source>
</evidence>
<evidence type="ECO:0000259" key="2">
    <source>
        <dbReference type="Pfam" id="PF01408"/>
    </source>
</evidence>
<dbReference type="GO" id="GO:0000166">
    <property type="term" value="F:nucleotide binding"/>
    <property type="evidence" value="ECO:0007669"/>
    <property type="project" value="InterPro"/>
</dbReference>
<keyword evidence="1" id="KW-0560">Oxidoreductase</keyword>
<evidence type="ECO:0000256" key="1">
    <source>
        <dbReference type="ARBA" id="ARBA00023002"/>
    </source>
</evidence>